<organism evidence="1 2">
    <name type="scientific">Plakobranchus ocellatus</name>
    <dbReference type="NCBI Taxonomy" id="259542"/>
    <lineage>
        <taxon>Eukaryota</taxon>
        <taxon>Metazoa</taxon>
        <taxon>Spiralia</taxon>
        <taxon>Lophotrochozoa</taxon>
        <taxon>Mollusca</taxon>
        <taxon>Gastropoda</taxon>
        <taxon>Heterobranchia</taxon>
        <taxon>Euthyneura</taxon>
        <taxon>Panpulmonata</taxon>
        <taxon>Sacoglossa</taxon>
        <taxon>Placobranchoidea</taxon>
        <taxon>Plakobranchidae</taxon>
        <taxon>Plakobranchus</taxon>
    </lineage>
</organism>
<proteinExistence type="predicted"/>
<evidence type="ECO:0000313" key="2">
    <source>
        <dbReference type="Proteomes" id="UP000735302"/>
    </source>
</evidence>
<evidence type="ECO:0000313" key="1">
    <source>
        <dbReference type="EMBL" id="GFO40333.1"/>
    </source>
</evidence>
<dbReference type="Proteomes" id="UP000735302">
    <property type="component" value="Unassembled WGS sequence"/>
</dbReference>
<dbReference type="AlphaFoldDB" id="A0AAV4D7Y1"/>
<accession>A0AAV4D7Y1</accession>
<comment type="caution">
    <text evidence="1">The sequence shown here is derived from an EMBL/GenBank/DDBJ whole genome shotgun (WGS) entry which is preliminary data.</text>
</comment>
<gene>
    <name evidence="1" type="ORF">PoB_006683800</name>
</gene>
<sequence>MSKENENAIWRGVAHDQNITVKQGASTSVDLKRHEQKTKIPADLGDSPTGFKLCGTRAEGPCRFGGFTDRVQALRYPCRRSLQIWGLYRQGSDSAVPVRKVRADLRASHLSSMLDYPRFESRWDPLPTTPLVYTMSSRCNLNITR</sequence>
<protein>
    <submittedName>
        <fullName evidence="1">Uncharacterized protein</fullName>
    </submittedName>
</protein>
<reference evidence="1 2" key="1">
    <citation type="journal article" date="2021" name="Elife">
        <title>Chloroplast acquisition without the gene transfer in kleptoplastic sea slugs, Plakobranchus ocellatus.</title>
        <authorList>
            <person name="Maeda T."/>
            <person name="Takahashi S."/>
            <person name="Yoshida T."/>
            <person name="Shimamura S."/>
            <person name="Takaki Y."/>
            <person name="Nagai Y."/>
            <person name="Toyoda A."/>
            <person name="Suzuki Y."/>
            <person name="Arimoto A."/>
            <person name="Ishii H."/>
            <person name="Satoh N."/>
            <person name="Nishiyama T."/>
            <person name="Hasebe M."/>
            <person name="Maruyama T."/>
            <person name="Minagawa J."/>
            <person name="Obokata J."/>
            <person name="Shigenobu S."/>
        </authorList>
    </citation>
    <scope>NUCLEOTIDE SEQUENCE [LARGE SCALE GENOMIC DNA]</scope>
</reference>
<dbReference type="EMBL" id="BLXT01007613">
    <property type="protein sequence ID" value="GFO40333.1"/>
    <property type="molecule type" value="Genomic_DNA"/>
</dbReference>
<name>A0AAV4D7Y1_9GAST</name>
<keyword evidence="2" id="KW-1185">Reference proteome</keyword>